<sequence length="212" mass="22980">MTATRRKTTEERRAVLQALQAKQRAADRRRAWLIYGTGALVVAAIIASVTFVIVGEIRQRDATRAAAARPIEGEQTFSGQSRNHTTEPVTYPQTPSTGGDHAPVWTNCGTYTSPVEETRAVHSLEHGAVWLSYRPDLPKDQVAKLTDLVGSRDYILLSPVPEQKSAVMATAWGKQLSVDSSGDPRLAPFLTKYRQGPQTPEPGAVCTGGVQG</sequence>
<feature type="transmembrane region" description="Helical" evidence="2">
    <location>
        <begin position="32"/>
        <end position="54"/>
    </location>
</feature>
<dbReference type="Pfam" id="PF11303">
    <property type="entry name" value="DUF3105"/>
    <property type="match status" value="1"/>
</dbReference>
<dbReference type="InterPro" id="IPR021454">
    <property type="entry name" value="DUF3105"/>
</dbReference>
<name>A0A1R1L6U8_9MICC</name>
<feature type="compositionally biased region" description="Polar residues" evidence="1">
    <location>
        <begin position="75"/>
        <end position="97"/>
    </location>
</feature>
<protein>
    <recommendedName>
        <fullName evidence="5">DUF3105 domain-containing protein</fullName>
    </recommendedName>
</protein>
<dbReference type="STRING" id="554083.BKD30_12935"/>
<gene>
    <name evidence="3" type="ORF">BKD30_12935</name>
</gene>
<dbReference type="OrthoDB" id="164831at2"/>
<keyword evidence="2" id="KW-0472">Membrane</keyword>
<keyword evidence="4" id="KW-1185">Reference proteome</keyword>
<proteinExistence type="predicted"/>
<dbReference type="Proteomes" id="UP000187085">
    <property type="component" value="Unassembled WGS sequence"/>
</dbReference>
<evidence type="ECO:0000313" key="4">
    <source>
        <dbReference type="Proteomes" id="UP000187085"/>
    </source>
</evidence>
<comment type="caution">
    <text evidence="3">The sequence shown here is derived from an EMBL/GenBank/DDBJ whole genome shotgun (WGS) entry which is preliminary data.</text>
</comment>
<keyword evidence="2" id="KW-1133">Transmembrane helix</keyword>
<dbReference type="AlphaFoldDB" id="A0A1R1L6U8"/>
<keyword evidence="2" id="KW-0812">Transmembrane</keyword>
<evidence type="ECO:0000256" key="1">
    <source>
        <dbReference type="SAM" id="MobiDB-lite"/>
    </source>
</evidence>
<evidence type="ECO:0000256" key="2">
    <source>
        <dbReference type="SAM" id="Phobius"/>
    </source>
</evidence>
<evidence type="ECO:0008006" key="5">
    <source>
        <dbReference type="Google" id="ProtNLM"/>
    </source>
</evidence>
<feature type="region of interest" description="Disordered" evidence="1">
    <location>
        <begin position="65"/>
        <end position="103"/>
    </location>
</feature>
<reference evidence="3 4" key="1">
    <citation type="submission" date="2016-12" db="EMBL/GenBank/DDBJ databases">
        <title>Draft genome of Tersicoccus phoenicis 1P05MA.</title>
        <authorList>
            <person name="Nakajima Y."/>
            <person name="Yoshizawa S."/>
            <person name="Nakamura K."/>
            <person name="Ogura Y."/>
            <person name="Hayashi T."/>
            <person name="Kogure K."/>
        </authorList>
    </citation>
    <scope>NUCLEOTIDE SEQUENCE [LARGE SCALE GENOMIC DNA]</scope>
    <source>
        <strain evidence="3 4">1p05MA</strain>
    </source>
</reference>
<accession>A0A1R1L6U8</accession>
<organism evidence="3 4">
    <name type="scientific">Tersicoccus phoenicis</name>
    <dbReference type="NCBI Taxonomy" id="554083"/>
    <lineage>
        <taxon>Bacteria</taxon>
        <taxon>Bacillati</taxon>
        <taxon>Actinomycetota</taxon>
        <taxon>Actinomycetes</taxon>
        <taxon>Micrococcales</taxon>
        <taxon>Micrococcaceae</taxon>
        <taxon>Tersicoccus</taxon>
    </lineage>
</organism>
<dbReference type="EMBL" id="MRDE01000076">
    <property type="protein sequence ID" value="OMH23257.1"/>
    <property type="molecule type" value="Genomic_DNA"/>
</dbReference>
<feature type="region of interest" description="Disordered" evidence="1">
    <location>
        <begin position="192"/>
        <end position="212"/>
    </location>
</feature>
<dbReference type="RefSeq" id="WP_076705227.1">
    <property type="nucleotide sequence ID" value="NZ_MRDE01000076.1"/>
</dbReference>
<evidence type="ECO:0000313" key="3">
    <source>
        <dbReference type="EMBL" id="OMH23257.1"/>
    </source>
</evidence>